<reference evidence="1 2" key="1">
    <citation type="submission" date="2019-03" db="EMBL/GenBank/DDBJ databases">
        <title>Genomic Encyclopedia of Type Strains, Phase IV (KMG-IV): sequencing the most valuable type-strain genomes for metagenomic binning, comparative biology and taxonomic classification.</title>
        <authorList>
            <person name="Goeker M."/>
        </authorList>
    </citation>
    <scope>NUCLEOTIDE SEQUENCE [LARGE SCALE GENOMIC DNA]</scope>
    <source>
        <strain evidence="1 2">DSM 24176</strain>
    </source>
</reference>
<dbReference type="PANTHER" id="PTHR39185">
    <property type="entry name" value="SWARMING MOTILITY PROTEIN SWRD"/>
    <property type="match status" value="1"/>
</dbReference>
<dbReference type="EMBL" id="SMGQ01000011">
    <property type="protein sequence ID" value="TCK97897.1"/>
    <property type="molecule type" value="Genomic_DNA"/>
</dbReference>
<evidence type="ECO:0000313" key="2">
    <source>
        <dbReference type="Proteomes" id="UP000294545"/>
    </source>
</evidence>
<name>A0A4R1MXB6_9FIRM</name>
<comment type="caution">
    <text evidence="1">The sequence shown here is derived from an EMBL/GenBank/DDBJ whole genome shotgun (WGS) entry which is preliminary data.</text>
</comment>
<dbReference type="RefSeq" id="WP_132279454.1">
    <property type="nucleotide sequence ID" value="NZ_SMGQ01000011.1"/>
</dbReference>
<dbReference type="InterPro" id="IPR009384">
    <property type="entry name" value="SwrD-like"/>
</dbReference>
<organism evidence="1 2">
    <name type="scientific">Natranaerovirga hydrolytica</name>
    <dbReference type="NCBI Taxonomy" id="680378"/>
    <lineage>
        <taxon>Bacteria</taxon>
        <taxon>Bacillati</taxon>
        <taxon>Bacillota</taxon>
        <taxon>Clostridia</taxon>
        <taxon>Lachnospirales</taxon>
        <taxon>Natranaerovirgaceae</taxon>
        <taxon>Natranaerovirga</taxon>
    </lineage>
</organism>
<dbReference type="AlphaFoldDB" id="A0A4R1MXB6"/>
<keyword evidence="1" id="KW-0282">Flagellum</keyword>
<dbReference type="Proteomes" id="UP000294545">
    <property type="component" value="Unassembled WGS sequence"/>
</dbReference>
<evidence type="ECO:0000313" key="1">
    <source>
        <dbReference type="EMBL" id="TCK97897.1"/>
    </source>
</evidence>
<sequence length="67" mass="7659">MIEVTKINNVKIIINAELIESIEETPDTLITLTTGKKIVVKEEVKKVIHLAIAYKKKIHSSQFEIRD</sequence>
<accession>A0A4R1MXB6</accession>
<keyword evidence="2" id="KW-1185">Reference proteome</keyword>
<keyword evidence="1" id="KW-0966">Cell projection</keyword>
<gene>
    <name evidence="1" type="ORF">EDC19_0299</name>
</gene>
<keyword evidence="1" id="KW-0969">Cilium</keyword>
<dbReference type="PANTHER" id="PTHR39185:SF1">
    <property type="entry name" value="SWARMING MOTILITY PROTEIN SWRD"/>
    <property type="match status" value="1"/>
</dbReference>
<protein>
    <submittedName>
        <fullName evidence="1">Flagellar protein FlbD</fullName>
    </submittedName>
</protein>
<proteinExistence type="predicted"/>
<dbReference type="Pfam" id="PF06289">
    <property type="entry name" value="FlbD"/>
    <property type="match status" value="1"/>
</dbReference>